<comment type="caution">
    <text evidence="7">The sequence shown here is derived from an EMBL/GenBank/DDBJ whole genome shotgun (WGS) entry which is preliminary data.</text>
</comment>
<dbReference type="SMART" id="SM00387">
    <property type="entry name" value="HATPase_c"/>
    <property type="match status" value="1"/>
</dbReference>
<dbReference type="PROSITE" id="PS50109">
    <property type="entry name" value="HIS_KIN"/>
    <property type="match status" value="1"/>
</dbReference>
<organism evidence="7 8">
    <name type="scientific">Roseateles paludis</name>
    <dbReference type="NCBI Taxonomy" id="3145238"/>
    <lineage>
        <taxon>Bacteria</taxon>
        <taxon>Pseudomonadati</taxon>
        <taxon>Pseudomonadota</taxon>
        <taxon>Betaproteobacteria</taxon>
        <taxon>Burkholderiales</taxon>
        <taxon>Sphaerotilaceae</taxon>
        <taxon>Roseateles</taxon>
    </lineage>
</organism>
<proteinExistence type="predicted"/>
<feature type="transmembrane region" description="Helical" evidence="4">
    <location>
        <begin position="58"/>
        <end position="79"/>
    </location>
</feature>
<sequence>MDSSPSAWFIEAAAAEPDGDEAGSAFDRLHRAFIAARAALGLALVAAQLIAHALTATLATRTLSLSAVYAAEALLLWALPPLRRGVTARSLARVSHLHWWSLIGIDLLLFGALHSLDASSVNYGALFVMPVLTAGVLCPRLLALATAAMATLALLVPELWSLLTNDGGSLRFTQVGLVGGGLFVVALLTSELAGRLAREERAARGSLAMARQQEQLSRLVIDEMQAGVLVVDRRGRVRAANPAAGQLLGEAQPLSLRGRAAWQPLVAAVERAFAEGAWPENGGDVVLLLPGGVSRSLRLRLRFTRRREQQGGEELCVLLLEDNRELLARSRQEKLAAMGRVSAGIAHEIRNPLAAIAQANALLSEDLVGSRNEQLTQMIGSNVQRLKRLVDDVMEVAPGVGPTSQPLDAAQLLRDVVEDWVRINGLAGSGRFVLQPLPADAMVLFEPEHLRRVLVNLLDNALRHATHDAGAIQLSLAPLAEDPEALELVVYSAAAAIAPEIERHLFEPFFSTRSRGSGLGLYICRELCERHNGRIEYRRRRTEPEGNEFCVQMRRFHQA</sequence>
<dbReference type="Gene3D" id="3.30.565.10">
    <property type="entry name" value="Histidine kinase-like ATPase, C-terminal domain"/>
    <property type="match status" value="1"/>
</dbReference>
<reference evidence="7 8" key="1">
    <citation type="submission" date="2024-05" db="EMBL/GenBank/DDBJ databases">
        <title>Roseateles sp. DJS-2-20 16S ribosomal RNA gene Genome sequencing and assembly.</title>
        <authorList>
            <person name="Woo H."/>
        </authorList>
    </citation>
    <scope>NUCLEOTIDE SEQUENCE [LARGE SCALE GENOMIC DNA]</scope>
    <source>
        <strain evidence="7 8">DJS-2-20</strain>
    </source>
</reference>
<dbReference type="InterPro" id="IPR003594">
    <property type="entry name" value="HATPase_dom"/>
</dbReference>
<dbReference type="InterPro" id="IPR036890">
    <property type="entry name" value="HATPase_C_sf"/>
</dbReference>
<dbReference type="RefSeq" id="WP_347706020.1">
    <property type="nucleotide sequence ID" value="NZ_JBDPZD010000006.1"/>
</dbReference>
<keyword evidence="4" id="KW-1133">Transmembrane helix</keyword>
<dbReference type="SMART" id="SM00388">
    <property type="entry name" value="HisKA"/>
    <property type="match status" value="1"/>
</dbReference>
<dbReference type="SUPFAM" id="SSF55874">
    <property type="entry name" value="ATPase domain of HSP90 chaperone/DNA topoisomerase II/histidine kinase"/>
    <property type="match status" value="1"/>
</dbReference>
<dbReference type="InterPro" id="IPR004358">
    <property type="entry name" value="Sig_transdc_His_kin-like_C"/>
</dbReference>
<evidence type="ECO:0000256" key="3">
    <source>
        <dbReference type="ARBA" id="ARBA00022553"/>
    </source>
</evidence>
<feature type="transmembrane region" description="Helical" evidence="4">
    <location>
        <begin position="32"/>
        <end position="51"/>
    </location>
</feature>
<dbReference type="CDD" id="cd00082">
    <property type="entry name" value="HisKA"/>
    <property type="match status" value="1"/>
</dbReference>
<dbReference type="PANTHER" id="PTHR43065:SF52">
    <property type="entry name" value="SENSOR PROTEIN KINASE PILS"/>
    <property type="match status" value="1"/>
</dbReference>
<evidence type="ECO:0000256" key="2">
    <source>
        <dbReference type="ARBA" id="ARBA00012438"/>
    </source>
</evidence>
<dbReference type="InterPro" id="IPR036097">
    <property type="entry name" value="HisK_dim/P_sf"/>
</dbReference>
<dbReference type="Proteomes" id="UP001495147">
    <property type="component" value="Unassembled WGS sequence"/>
</dbReference>
<evidence type="ECO:0000256" key="4">
    <source>
        <dbReference type="SAM" id="Phobius"/>
    </source>
</evidence>
<keyword evidence="3" id="KW-0597">Phosphoprotein</keyword>
<accession>A0ABV0G646</accession>
<dbReference type="Pfam" id="PF13188">
    <property type="entry name" value="PAS_8"/>
    <property type="match status" value="1"/>
</dbReference>
<dbReference type="Pfam" id="PF00512">
    <property type="entry name" value="HisKA"/>
    <property type="match status" value="1"/>
</dbReference>
<evidence type="ECO:0000256" key="1">
    <source>
        <dbReference type="ARBA" id="ARBA00000085"/>
    </source>
</evidence>
<dbReference type="SMART" id="SM00091">
    <property type="entry name" value="PAS"/>
    <property type="match status" value="1"/>
</dbReference>
<dbReference type="EC" id="2.7.13.3" evidence="2"/>
<keyword evidence="7" id="KW-0547">Nucleotide-binding</keyword>
<dbReference type="Gene3D" id="1.10.287.130">
    <property type="match status" value="1"/>
</dbReference>
<dbReference type="PANTHER" id="PTHR43065">
    <property type="entry name" value="SENSOR HISTIDINE KINASE"/>
    <property type="match status" value="1"/>
</dbReference>
<dbReference type="Gene3D" id="3.30.450.20">
    <property type="entry name" value="PAS domain"/>
    <property type="match status" value="1"/>
</dbReference>
<evidence type="ECO:0000313" key="7">
    <source>
        <dbReference type="EMBL" id="MEO3693203.1"/>
    </source>
</evidence>
<evidence type="ECO:0000313" key="8">
    <source>
        <dbReference type="Proteomes" id="UP001495147"/>
    </source>
</evidence>
<protein>
    <recommendedName>
        <fullName evidence="2">histidine kinase</fullName>
        <ecNumber evidence="2">2.7.13.3</ecNumber>
    </recommendedName>
</protein>
<feature type="domain" description="PAS" evidence="6">
    <location>
        <begin position="213"/>
        <end position="249"/>
    </location>
</feature>
<keyword evidence="4" id="KW-0812">Transmembrane</keyword>
<feature type="transmembrane region" description="Helical" evidence="4">
    <location>
        <begin position="175"/>
        <end position="194"/>
    </location>
</feature>
<evidence type="ECO:0000259" key="5">
    <source>
        <dbReference type="PROSITE" id="PS50109"/>
    </source>
</evidence>
<dbReference type="InterPro" id="IPR000014">
    <property type="entry name" value="PAS"/>
</dbReference>
<dbReference type="SUPFAM" id="SSF55785">
    <property type="entry name" value="PYP-like sensor domain (PAS domain)"/>
    <property type="match status" value="1"/>
</dbReference>
<evidence type="ECO:0000259" key="6">
    <source>
        <dbReference type="PROSITE" id="PS50112"/>
    </source>
</evidence>
<feature type="domain" description="Histidine kinase" evidence="5">
    <location>
        <begin position="344"/>
        <end position="557"/>
    </location>
</feature>
<dbReference type="SUPFAM" id="SSF47384">
    <property type="entry name" value="Homodimeric domain of signal transducing histidine kinase"/>
    <property type="match status" value="1"/>
</dbReference>
<keyword evidence="8" id="KW-1185">Reference proteome</keyword>
<dbReference type="GO" id="GO:0005524">
    <property type="term" value="F:ATP binding"/>
    <property type="evidence" value="ECO:0007669"/>
    <property type="project" value="UniProtKB-KW"/>
</dbReference>
<keyword evidence="4" id="KW-0472">Membrane</keyword>
<feature type="transmembrane region" description="Helical" evidence="4">
    <location>
        <begin position="99"/>
        <end position="116"/>
    </location>
</feature>
<comment type="catalytic activity">
    <reaction evidence="1">
        <text>ATP + protein L-histidine = ADP + protein N-phospho-L-histidine.</text>
        <dbReference type="EC" id="2.7.13.3"/>
    </reaction>
</comment>
<dbReference type="Pfam" id="PF25323">
    <property type="entry name" value="6TM_PilS"/>
    <property type="match status" value="1"/>
</dbReference>
<feature type="transmembrane region" description="Helical" evidence="4">
    <location>
        <begin position="123"/>
        <end position="155"/>
    </location>
</feature>
<dbReference type="PRINTS" id="PR00344">
    <property type="entry name" value="BCTRLSENSOR"/>
</dbReference>
<keyword evidence="7" id="KW-0067">ATP-binding</keyword>
<name>A0ABV0G646_9BURK</name>
<dbReference type="InterPro" id="IPR035965">
    <property type="entry name" value="PAS-like_dom_sf"/>
</dbReference>
<dbReference type="InterPro" id="IPR005467">
    <property type="entry name" value="His_kinase_dom"/>
</dbReference>
<gene>
    <name evidence="7" type="ORF">ABDJ85_17170</name>
</gene>
<dbReference type="PROSITE" id="PS50112">
    <property type="entry name" value="PAS"/>
    <property type="match status" value="1"/>
</dbReference>
<dbReference type="EMBL" id="JBDPZD010000006">
    <property type="protein sequence ID" value="MEO3693203.1"/>
    <property type="molecule type" value="Genomic_DNA"/>
</dbReference>
<dbReference type="InterPro" id="IPR003661">
    <property type="entry name" value="HisK_dim/P_dom"/>
</dbReference>
<dbReference type="CDD" id="cd00075">
    <property type="entry name" value="HATPase"/>
    <property type="match status" value="1"/>
</dbReference>
<dbReference type="Pfam" id="PF02518">
    <property type="entry name" value="HATPase_c"/>
    <property type="match status" value="1"/>
</dbReference>